<organism evidence="2 3">
    <name type="scientific">Leucosporidium creatinivorum</name>
    <dbReference type="NCBI Taxonomy" id="106004"/>
    <lineage>
        <taxon>Eukaryota</taxon>
        <taxon>Fungi</taxon>
        <taxon>Dikarya</taxon>
        <taxon>Basidiomycota</taxon>
        <taxon>Pucciniomycotina</taxon>
        <taxon>Microbotryomycetes</taxon>
        <taxon>Leucosporidiales</taxon>
        <taxon>Leucosporidium</taxon>
    </lineage>
</organism>
<dbReference type="InterPro" id="IPR032675">
    <property type="entry name" value="LRR_dom_sf"/>
</dbReference>
<name>A0A1Y2FFK5_9BASI</name>
<reference evidence="2 3" key="1">
    <citation type="submission" date="2016-07" db="EMBL/GenBank/DDBJ databases">
        <title>Pervasive Adenine N6-methylation of Active Genes in Fungi.</title>
        <authorList>
            <consortium name="DOE Joint Genome Institute"/>
            <person name="Mondo S.J."/>
            <person name="Dannebaum R.O."/>
            <person name="Kuo R.C."/>
            <person name="Labutti K."/>
            <person name="Haridas S."/>
            <person name="Kuo A."/>
            <person name="Salamov A."/>
            <person name="Ahrendt S.R."/>
            <person name="Lipzen A."/>
            <person name="Sullivan W."/>
            <person name="Andreopoulos W.B."/>
            <person name="Clum A."/>
            <person name="Lindquist E."/>
            <person name="Daum C."/>
            <person name="Ramamoorthy G.K."/>
            <person name="Gryganskyi A."/>
            <person name="Culley D."/>
            <person name="Magnuson J.K."/>
            <person name="James T.Y."/>
            <person name="O'Malley M.A."/>
            <person name="Stajich J.E."/>
            <person name="Spatafora J.W."/>
            <person name="Visel A."/>
            <person name="Grigoriev I.V."/>
        </authorList>
    </citation>
    <scope>NUCLEOTIDE SEQUENCE [LARGE SCALE GENOMIC DNA]</scope>
    <source>
        <strain evidence="2 3">62-1032</strain>
    </source>
</reference>
<accession>A0A1Y2FFK5</accession>
<sequence length="357" mass="39833">MEAQAAQQPTRTTYTRPRQPEDSPAAALPTETLIRILELAMEEEDPFERQKLRWTFQKVSCQWSEAAGEQREYAVAAEKQAEALVQAFHKAGRAGKVQSLAINQDMLYGAQGAMVELLKICSALTKLELLRVSRFDFAYGDEEAVEAMLKLKEVQEVVFMGLPEALTLSRILRAWPVLRSLRLSCRFRNETSMLDPMPSVALQHLDIVPDLDMIRELLLYIKDSDLPRSLTVRSGFVAFIRHPPKVQEAQALLPLATRLHRFSAPDGWEPSTEFERLIGAMTSLRHLELGYTTYDSLTAGETKHNLPPATSLQSLASLQELVLRSAGESDSAAALAEISSPIPPVRPGRLELGSLDR</sequence>
<dbReference type="AlphaFoldDB" id="A0A1Y2FFK5"/>
<comment type="caution">
    <text evidence="2">The sequence shown here is derived from an EMBL/GenBank/DDBJ whole genome shotgun (WGS) entry which is preliminary data.</text>
</comment>
<protein>
    <recommendedName>
        <fullName evidence="4">F-box domain-containing protein</fullName>
    </recommendedName>
</protein>
<dbReference type="InParanoid" id="A0A1Y2FFK5"/>
<evidence type="ECO:0000313" key="3">
    <source>
        <dbReference type="Proteomes" id="UP000193467"/>
    </source>
</evidence>
<dbReference type="Gene3D" id="3.80.10.10">
    <property type="entry name" value="Ribonuclease Inhibitor"/>
    <property type="match status" value="1"/>
</dbReference>
<evidence type="ECO:0000256" key="1">
    <source>
        <dbReference type="SAM" id="MobiDB-lite"/>
    </source>
</evidence>
<proteinExistence type="predicted"/>
<feature type="region of interest" description="Disordered" evidence="1">
    <location>
        <begin position="1"/>
        <end position="27"/>
    </location>
</feature>
<feature type="compositionally biased region" description="Low complexity" evidence="1">
    <location>
        <begin position="1"/>
        <end position="17"/>
    </location>
</feature>
<gene>
    <name evidence="2" type="ORF">BCR35DRAFT_352223</name>
</gene>
<evidence type="ECO:0000313" key="2">
    <source>
        <dbReference type="EMBL" id="ORY82387.1"/>
    </source>
</evidence>
<evidence type="ECO:0008006" key="4">
    <source>
        <dbReference type="Google" id="ProtNLM"/>
    </source>
</evidence>
<dbReference type="Proteomes" id="UP000193467">
    <property type="component" value="Unassembled WGS sequence"/>
</dbReference>
<keyword evidence="3" id="KW-1185">Reference proteome</keyword>
<dbReference type="EMBL" id="MCGR01000021">
    <property type="protein sequence ID" value="ORY82387.1"/>
    <property type="molecule type" value="Genomic_DNA"/>
</dbReference>